<name>D4XVV3_9BACT</name>
<dbReference type="EMBL" id="ADNC01000013">
    <property type="protein sequence ID" value="EFF41528.1"/>
    <property type="molecule type" value="Genomic_DNA"/>
</dbReference>
<proteinExistence type="predicted"/>
<dbReference type="Proteomes" id="UP000004757">
    <property type="component" value="Unassembled WGS sequence"/>
</dbReference>
<protein>
    <submittedName>
        <fullName evidence="1">Uncharacterized protein</fullName>
    </submittedName>
</protein>
<accession>D4XVV3</accession>
<dbReference type="eggNOG" id="ENOG5031ZBU">
    <property type="taxonomic scope" value="Bacteria"/>
</dbReference>
<dbReference type="InterPro" id="IPR013325">
    <property type="entry name" value="RNA_pol_sigma_r2"/>
</dbReference>
<keyword evidence="2" id="KW-1185">Reference proteome</keyword>
<comment type="caution">
    <text evidence="1">The sequence shown here is derived from an EMBL/GenBank/DDBJ whole genome shotgun (WGS) entry which is preliminary data.</text>
</comment>
<dbReference type="RefSeq" id="WP_005683486.1">
    <property type="nucleotide sequence ID" value="NZ_ADNC01000013.1"/>
</dbReference>
<dbReference type="OrthoDB" id="398585at2"/>
<dbReference type="GO" id="GO:0006352">
    <property type="term" value="P:DNA-templated transcription initiation"/>
    <property type="evidence" value="ECO:0007669"/>
    <property type="project" value="InterPro"/>
</dbReference>
<gene>
    <name evidence="1" type="ORF">MALL_0684</name>
</gene>
<evidence type="ECO:0000313" key="1">
    <source>
        <dbReference type="EMBL" id="EFF41528.1"/>
    </source>
</evidence>
<dbReference type="STRING" id="747682.MALL_0684"/>
<dbReference type="GO" id="GO:0003700">
    <property type="term" value="F:DNA-binding transcription factor activity"/>
    <property type="evidence" value="ECO:0007669"/>
    <property type="project" value="InterPro"/>
</dbReference>
<dbReference type="SUPFAM" id="SSF88946">
    <property type="entry name" value="Sigma2 domain of RNA polymerase sigma factors"/>
    <property type="match status" value="1"/>
</dbReference>
<dbReference type="AlphaFoldDB" id="D4XVV3"/>
<evidence type="ECO:0000313" key="2">
    <source>
        <dbReference type="Proteomes" id="UP000004757"/>
    </source>
</evidence>
<sequence length="196" mass="23612">MRKISIQNFKPEVISYFNLDKYGMITESKLLMIYIRKLSPIINIWTKSKFNYFKYNRAKSDDVFQIVCANLFEIINKFDSSYSIPFEKYLLNTIKFKILNEFNKFNCAQVRFENSLTWYDGEKIKFFMNSQKEGNSALSKKLNRIDMNNFIKTIDVKKLQVLKKIYSTNDRQNYSRTKINLLINELRNQYKNFFGY</sequence>
<reference evidence="1 2" key="1">
    <citation type="submission" date="2010-03" db="EMBL/GenBank/DDBJ databases">
        <authorList>
            <person name="Glass J.I."/>
            <person name="Benders G.A."/>
            <person name="Durkin A.S."/>
            <person name="Farmerie W.G."/>
            <person name="Hlavinka K."/>
            <person name="Hostetler J."/>
            <person name="Jackson J."/>
            <person name="May M.A."/>
            <person name="Miller R.H."/>
            <person name="Paralanov V."/>
            <person name="Radune D."/>
            <person name="Szczypinski B."/>
            <person name="Brown D.R."/>
        </authorList>
    </citation>
    <scope>NUCLEOTIDE SEQUENCE [LARGE SCALE GENOMIC DNA]</scope>
    <source>
        <strain evidence="1 2">A21JP2</strain>
    </source>
</reference>
<organism evidence="1 2">
    <name type="scientific">Mycoplasmopsis alligatoris A21JP2</name>
    <dbReference type="NCBI Taxonomy" id="747682"/>
    <lineage>
        <taxon>Bacteria</taxon>
        <taxon>Bacillati</taxon>
        <taxon>Mycoplasmatota</taxon>
        <taxon>Mycoplasmoidales</taxon>
        <taxon>Metamycoplasmataceae</taxon>
        <taxon>Mycoplasmopsis</taxon>
    </lineage>
</organism>